<keyword evidence="7 8" id="KW-0408">Iron</keyword>
<accession>A0ABV2E844</accession>
<dbReference type="InterPro" id="IPR000486">
    <property type="entry name" value="Xdiol_ring_cleave_dOase_1/2"/>
</dbReference>
<feature type="domain" description="VOC" evidence="9">
    <location>
        <begin position="148"/>
        <end position="266"/>
    </location>
</feature>
<sequence>MILRLGQIELYVSNLDASEKFYVDTLGFIKVDRTENSLYLRATDEFDTHTLVLTESEEIALANFGLRVSSEEYLDELEALHHEMGIETEMIEGVHPGRGRTLRVAEPSGHPVEFYHSMQQIDVGQGKPGVEKLPMRNTHIFNGIPPVRIDHMNLRVKSVDEAWNYWEKIGFSISEYVQDGDEKFAAWTRAKTSTHDVALVKQEETALHHIAYIVDGVSAVVRTADLLADAGYRDSVEYGPGRHGVSNAFFLYIRDPDGHRIEIYSGDYNRDQDLPPIGWTKEEYDEKGRLWWGPAVPDAFFETTPVNKEWVGSKVNN</sequence>
<evidence type="ECO:0000256" key="1">
    <source>
        <dbReference type="ARBA" id="ARBA00001954"/>
    </source>
</evidence>
<evidence type="ECO:0000256" key="4">
    <source>
        <dbReference type="ARBA" id="ARBA00022797"/>
    </source>
</evidence>
<dbReference type="InterPro" id="IPR037523">
    <property type="entry name" value="VOC_core"/>
</dbReference>
<dbReference type="PROSITE" id="PS51819">
    <property type="entry name" value="VOC"/>
    <property type="match status" value="2"/>
</dbReference>
<evidence type="ECO:0000259" key="9">
    <source>
        <dbReference type="PROSITE" id="PS51819"/>
    </source>
</evidence>
<comment type="similarity">
    <text evidence="2 8">Belongs to the extradiol ring-cleavage dioxygenase family.</text>
</comment>
<keyword evidence="3" id="KW-0479">Metal-binding</keyword>
<comment type="cofactor">
    <cofactor evidence="1 8">
        <name>Fe(2+)</name>
        <dbReference type="ChEBI" id="CHEBI:29033"/>
    </cofactor>
</comment>
<dbReference type="Gene3D" id="3.10.180.10">
    <property type="entry name" value="2,3-Dihydroxybiphenyl 1,2-Dioxygenase, domain 1"/>
    <property type="match status" value="2"/>
</dbReference>
<keyword evidence="4 8" id="KW-0058">Aromatic hydrocarbons catabolism</keyword>
<name>A0ABV2E844_9STAP</name>
<evidence type="ECO:0000256" key="7">
    <source>
        <dbReference type="ARBA" id="ARBA00023004"/>
    </source>
</evidence>
<dbReference type="SUPFAM" id="SSF54593">
    <property type="entry name" value="Glyoxalase/Bleomycin resistance protein/Dihydroxybiphenyl dioxygenase"/>
    <property type="match status" value="1"/>
</dbReference>
<evidence type="ECO:0000256" key="5">
    <source>
        <dbReference type="ARBA" id="ARBA00022964"/>
    </source>
</evidence>
<dbReference type="RefSeq" id="WP_230821458.1">
    <property type="nucleotide sequence ID" value="NZ_JAJNCU010000003.1"/>
</dbReference>
<dbReference type="Pfam" id="PF00903">
    <property type="entry name" value="Glyoxalase"/>
    <property type="match status" value="2"/>
</dbReference>
<dbReference type="InterPro" id="IPR004360">
    <property type="entry name" value="Glyas_Fos-R_dOase_dom"/>
</dbReference>
<evidence type="ECO:0000256" key="2">
    <source>
        <dbReference type="ARBA" id="ARBA00008784"/>
    </source>
</evidence>
<proteinExistence type="inferred from homology"/>
<gene>
    <name evidence="10" type="ORF">ABHD89_000970</name>
</gene>
<feature type="domain" description="VOC" evidence="9">
    <location>
        <begin position="4"/>
        <end position="117"/>
    </location>
</feature>
<evidence type="ECO:0000313" key="11">
    <source>
        <dbReference type="Proteomes" id="UP001549019"/>
    </source>
</evidence>
<dbReference type="PROSITE" id="PS00934">
    <property type="entry name" value="GLYOXALASE_I_1"/>
    <property type="match status" value="1"/>
</dbReference>
<dbReference type="Proteomes" id="UP001549019">
    <property type="component" value="Unassembled WGS sequence"/>
</dbReference>
<reference evidence="10 11" key="1">
    <citation type="submission" date="2024-05" db="EMBL/GenBank/DDBJ databases">
        <title>Genomic Encyclopedia of Type Strains, Phase IV (KMG-IV): sequencing the most valuable type-strain genomes for metagenomic binning, comparative biology and taxonomic classification.</title>
        <authorList>
            <person name="Goeker M."/>
        </authorList>
    </citation>
    <scope>NUCLEOTIDE SEQUENCE [LARGE SCALE GENOMIC DNA]</scope>
    <source>
        <strain evidence="10 11">DSM 25286</strain>
    </source>
</reference>
<dbReference type="InterPro" id="IPR018146">
    <property type="entry name" value="Glyoxalase_1_CS"/>
</dbReference>
<keyword evidence="5 8" id="KW-0223">Dioxygenase</keyword>
<dbReference type="NCBIfam" id="TIGR02295">
    <property type="entry name" value="HpaD"/>
    <property type="match status" value="1"/>
</dbReference>
<dbReference type="PROSITE" id="PS00082">
    <property type="entry name" value="EXTRADIOL_DIOXYGENAS"/>
    <property type="match status" value="1"/>
</dbReference>
<dbReference type="PANTHER" id="PTHR36113:SF6">
    <property type="entry name" value="FOSFOMYCIN RESISTANCE PROTEIN FOSX"/>
    <property type="match status" value="1"/>
</dbReference>
<comment type="caution">
    <text evidence="10">The sequence shown here is derived from an EMBL/GenBank/DDBJ whole genome shotgun (WGS) entry which is preliminary data.</text>
</comment>
<keyword evidence="6 8" id="KW-0560">Oxidoreductase</keyword>
<dbReference type="InterPro" id="IPR011981">
    <property type="entry name" value="DHPA_dOase_Mn/Fe"/>
</dbReference>
<dbReference type="InterPro" id="IPR029068">
    <property type="entry name" value="Glyas_Bleomycin-R_OHBP_Dase"/>
</dbReference>
<evidence type="ECO:0000256" key="6">
    <source>
        <dbReference type="ARBA" id="ARBA00023002"/>
    </source>
</evidence>
<evidence type="ECO:0000256" key="3">
    <source>
        <dbReference type="ARBA" id="ARBA00022723"/>
    </source>
</evidence>
<dbReference type="EMBL" id="JBDZDV010000002">
    <property type="protein sequence ID" value="MET3110568.1"/>
    <property type="molecule type" value="Genomic_DNA"/>
</dbReference>
<dbReference type="EC" id="1.13.11.2" evidence="10"/>
<evidence type="ECO:0000313" key="10">
    <source>
        <dbReference type="EMBL" id="MET3110568.1"/>
    </source>
</evidence>
<dbReference type="InterPro" id="IPR051332">
    <property type="entry name" value="Fosfomycin_Res_Enzymes"/>
</dbReference>
<protein>
    <submittedName>
        <fullName evidence="10">Catechol 2,3-dioxygenase</fullName>
        <ecNumber evidence="10">1.13.11.2</ecNumber>
    </submittedName>
</protein>
<evidence type="ECO:0000256" key="8">
    <source>
        <dbReference type="RuleBase" id="RU000683"/>
    </source>
</evidence>
<organism evidence="10 11">
    <name type="scientific">Salinicoccus halitifaciens</name>
    <dbReference type="NCBI Taxonomy" id="1073415"/>
    <lineage>
        <taxon>Bacteria</taxon>
        <taxon>Bacillati</taxon>
        <taxon>Bacillota</taxon>
        <taxon>Bacilli</taxon>
        <taxon>Bacillales</taxon>
        <taxon>Staphylococcaceae</taxon>
        <taxon>Salinicoccus</taxon>
    </lineage>
</organism>
<keyword evidence="11" id="KW-1185">Reference proteome</keyword>
<dbReference type="PANTHER" id="PTHR36113">
    <property type="entry name" value="LYASE, PUTATIVE-RELATED-RELATED"/>
    <property type="match status" value="1"/>
</dbReference>
<dbReference type="GO" id="GO:0018577">
    <property type="term" value="F:catechol 2,3-dioxygenase activity"/>
    <property type="evidence" value="ECO:0007669"/>
    <property type="project" value="UniProtKB-EC"/>
</dbReference>